<organism evidence="1 2">
    <name type="scientific">Chiloscyllium punctatum</name>
    <name type="common">Brownbanded bambooshark</name>
    <name type="synonym">Hemiscyllium punctatum</name>
    <dbReference type="NCBI Taxonomy" id="137246"/>
    <lineage>
        <taxon>Eukaryota</taxon>
        <taxon>Metazoa</taxon>
        <taxon>Chordata</taxon>
        <taxon>Craniata</taxon>
        <taxon>Vertebrata</taxon>
        <taxon>Chondrichthyes</taxon>
        <taxon>Elasmobranchii</taxon>
        <taxon>Galeomorphii</taxon>
        <taxon>Galeoidea</taxon>
        <taxon>Orectolobiformes</taxon>
        <taxon>Hemiscylliidae</taxon>
        <taxon>Chiloscyllium</taxon>
    </lineage>
</organism>
<dbReference type="Proteomes" id="UP000287033">
    <property type="component" value="Unassembled WGS sequence"/>
</dbReference>
<protein>
    <submittedName>
        <fullName evidence="1">Uncharacterized protein</fullName>
    </submittedName>
</protein>
<comment type="caution">
    <text evidence="1">The sequence shown here is derived from an EMBL/GenBank/DDBJ whole genome shotgun (WGS) entry which is preliminary data.</text>
</comment>
<reference evidence="1 2" key="1">
    <citation type="journal article" date="2018" name="Nat. Ecol. Evol.">
        <title>Shark genomes provide insights into elasmobranch evolution and the origin of vertebrates.</title>
        <authorList>
            <person name="Hara Y"/>
            <person name="Yamaguchi K"/>
            <person name="Onimaru K"/>
            <person name="Kadota M"/>
            <person name="Koyanagi M"/>
            <person name="Keeley SD"/>
            <person name="Tatsumi K"/>
            <person name="Tanaka K"/>
            <person name="Motone F"/>
            <person name="Kageyama Y"/>
            <person name="Nozu R"/>
            <person name="Adachi N"/>
            <person name="Nishimura O"/>
            <person name="Nakagawa R"/>
            <person name="Tanegashima C"/>
            <person name="Kiyatake I"/>
            <person name="Matsumoto R"/>
            <person name="Murakumo K"/>
            <person name="Nishida K"/>
            <person name="Terakita A"/>
            <person name="Kuratani S"/>
            <person name="Sato K"/>
            <person name="Hyodo S Kuraku.S."/>
        </authorList>
    </citation>
    <scope>NUCLEOTIDE SEQUENCE [LARGE SCALE GENOMIC DNA]</scope>
</reference>
<accession>A0A401SN13</accession>
<proteinExistence type="predicted"/>
<dbReference type="EMBL" id="BEZZ01000386">
    <property type="protein sequence ID" value="GCC31767.1"/>
    <property type="molecule type" value="Genomic_DNA"/>
</dbReference>
<dbReference type="AlphaFoldDB" id="A0A401SN13"/>
<keyword evidence="2" id="KW-1185">Reference proteome</keyword>
<evidence type="ECO:0000313" key="2">
    <source>
        <dbReference type="Proteomes" id="UP000287033"/>
    </source>
</evidence>
<gene>
    <name evidence="1" type="ORF">chiPu_0010228</name>
</gene>
<name>A0A401SN13_CHIPU</name>
<evidence type="ECO:0000313" key="1">
    <source>
        <dbReference type="EMBL" id="GCC31767.1"/>
    </source>
</evidence>
<sequence length="85" mass="9054">MRAKAILPLRCPTCGLCGSVAASTGHQGAVRLQASSQVWSPISLGWPLPGFTYYPYGGQSHRSLGLGLPAPLKCAANTWEDRNEQ</sequence>